<keyword evidence="4" id="KW-0808">Transferase</keyword>
<organism evidence="9 10">
    <name type="scientific">Paludisphaera borealis</name>
    <dbReference type="NCBI Taxonomy" id="1387353"/>
    <lineage>
        <taxon>Bacteria</taxon>
        <taxon>Pseudomonadati</taxon>
        <taxon>Planctomycetota</taxon>
        <taxon>Planctomycetia</taxon>
        <taxon>Isosphaerales</taxon>
        <taxon>Isosphaeraceae</taxon>
        <taxon>Paludisphaera</taxon>
    </lineage>
</organism>
<name>A0A1U7CMT4_9BACT</name>
<dbReference type="GO" id="GO:0009103">
    <property type="term" value="P:lipopolysaccharide biosynthetic process"/>
    <property type="evidence" value="ECO:0007669"/>
    <property type="project" value="UniProtKB-ARBA"/>
</dbReference>
<dbReference type="Proteomes" id="UP000186309">
    <property type="component" value="Chromosome"/>
</dbReference>
<evidence type="ECO:0000313" key="9">
    <source>
        <dbReference type="EMBL" id="APW60193.1"/>
    </source>
</evidence>
<evidence type="ECO:0000256" key="8">
    <source>
        <dbReference type="SAM" id="Phobius"/>
    </source>
</evidence>
<keyword evidence="6 8" id="KW-1133">Transmembrane helix</keyword>
<keyword evidence="7 8" id="KW-0472">Membrane</keyword>
<feature type="transmembrane region" description="Helical" evidence="8">
    <location>
        <begin position="205"/>
        <end position="232"/>
    </location>
</feature>
<comment type="subcellular location">
    <subcellularLocation>
        <location evidence="1">Cell membrane</location>
        <topology evidence="1">Multi-pass membrane protein</topology>
    </subcellularLocation>
</comment>
<accession>A0A1U7CMT4</accession>
<feature type="transmembrane region" description="Helical" evidence="8">
    <location>
        <begin position="151"/>
        <end position="169"/>
    </location>
</feature>
<feature type="transmembrane region" description="Helical" evidence="8">
    <location>
        <begin position="339"/>
        <end position="361"/>
    </location>
</feature>
<dbReference type="InterPro" id="IPR050297">
    <property type="entry name" value="LipidA_mod_glycosyltrf_83"/>
</dbReference>
<feature type="transmembrane region" description="Helical" evidence="8">
    <location>
        <begin position="367"/>
        <end position="387"/>
    </location>
</feature>
<feature type="transmembrane region" description="Helical" evidence="8">
    <location>
        <begin position="175"/>
        <end position="193"/>
    </location>
</feature>
<evidence type="ECO:0000256" key="2">
    <source>
        <dbReference type="ARBA" id="ARBA00022475"/>
    </source>
</evidence>
<keyword evidence="10" id="KW-1185">Reference proteome</keyword>
<evidence type="ECO:0000256" key="4">
    <source>
        <dbReference type="ARBA" id="ARBA00022679"/>
    </source>
</evidence>
<protein>
    <recommendedName>
        <fullName evidence="11">Glycosyltransferase RgtA/B/C/D-like domain-containing protein</fullName>
    </recommendedName>
</protein>
<dbReference type="PANTHER" id="PTHR33908">
    <property type="entry name" value="MANNOSYLTRANSFERASE YKCB-RELATED"/>
    <property type="match status" value="1"/>
</dbReference>
<gene>
    <name evidence="9" type="ORF">BSF38_01659</name>
</gene>
<sequence length="574" mass="63179">MEPERDPAKPAATIDGRIMRPVPARLRRFLVENQVESRPHAATEPLWLNRGVWLFVALGLILRTIRYAQNLPLWSDECFLAVNFLQRGFRELLEPLDNGQIAPLLFLWAERAAVVALGFSEWSLRLGPIACGLASMLLFERLARATLRRLPLLLAVGVFAVSVHPIRHAAEAKPYASDLLTALLLLGPAVAWLNDPSRSRRLWLLAALTPFCLALSNPAVFVLGAIIAVLAMPVWKSGRWSDRLALASCLASFVGLSVVLHLGFGRTQSAGAIAGLQNYWSSGFPPLGTPWKLPGWLLAACTGSMFAYPGGGAHGLSTVTFLAFVAGAAVLTRQGKGRLVVCLIAPFGLTLLASVFHRYPFGTEARLMQFAAPAVCLLSGAGAGAAIEWIRSAGRRRRVLGAVLTGLVACGIAPQVVSSMIPYRMLHDQEAREFARRFWAEQGRDAELACAHLDFGLDSPGWQGRQAWYLCNQAIYSPQRRAHGGPRLDRVSTDHPLRCVVFEQDPDGAPVRAWLARMRTEYDLRSQSMREPLVTLGDPARQAPERWRIYEFIPRSKPTGEENHVPMETSNNER</sequence>
<dbReference type="GO" id="GO:0016763">
    <property type="term" value="F:pentosyltransferase activity"/>
    <property type="evidence" value="ECO:0007669"/>
    <property type="project" value="TreeGrafter"/>
</dbReference>
<dbReference type="AlphaFoldDB" id="A0A1U7CMT4"/>
<dbReference type="PANTHER" id="PTHR33908:SF11">
    <property type="entry name" value="MEMBRANE PROTEIN"/>
    <property type="match status" value="1"/>
</dbReference>
<feature type="transmembrane region" description="Helical" evidence="8">
    <location>
        <begin position="314"/>
        <end position="332"/>
    </location>
</feature>
<evidence type="ECO:0000256" key="3">
    <source>
        <dbReference type="ARBA" id="ARBA00022676"/>
    </source>
</evidence>
<dbReference type="GO" id="GO:0005886">
    <property type="term" value="C:plasma membrane"/>
    <property type="evidence" value="ECO:0007669"/>
    <property type="project" value="UniProtKB-SubCell"/>
</dbReference>
<feature type="transmembrane region" description="Helical" evidence="8">
    <location>
        <begin position="244"/>
        <end position="264"/>
    </location>
</feature>
<evidence type="ECO:0000256" key="7">
    <source>
        <dbReference type="ARBA" id="ARBA00023136"/>
    </source>
</evidence>
<evidence type="ECO:0000256" key="6">
    <source>
        <dbReference type="ARBA" id="ARBA00022989"/>
    </source>
</evidence>
<keyword evidence="5 8" id="KW-0812">Transmembrane</keyword>
<dbReference type="EMBL" id="CP019082">
    <property type="protein sequence ID" value="APW60193.1"/>
    <property type="molecule type" value="Genomic_DNA"/>
</dbReference>
<evidence type="ECO:0000313" key="10">
    <source>
        <dbReference type="Proteomes" id="UP000186309"/>
    </source>
</evidence>
<dbReference type="STRING" id="1387353.BSF38_01659"/>
<feature type="transmembrane region" description="Helical" evidence="8">
    <location>
        <begin position="399"/>
        <end position="417"/>
    </location>
</feature>
<keyword evidence="2" id="KW-1003">Cell membrane</keyword>
<reference evidence="10" key="1">
    <citation type="submission" date="2016-12" db="EMBL/GenBank/DDBJ databases">
        <title>Comparative genomics of four Isosphaeraceae planctomycetes: a common pool of plasmids and glycoside hydrolase genes.</title>
        <authorList>
            <person name="Ivanova A."/>
        </authorList>
    </citation>
    <scope>NUCLEOTIDE SEQUENCE [LARGE SCALE GENOMIC DNA]</scope>
    <source>
        <strain evidence="10">PX4</strain>
    </source>
</reference>
<proteinExistence type="predicted"/>
<dbReference type="KEGG" id="pbor:BSF38_01659"/>
<evidence type="ECO:0000256" key="1">
    <source>
        <dbReference type="ARBA" id="ARBA00004651"/>
    </source>
</evidence>
<evidence type="ECO:0000256" key="5">
    <source>
        <dbReference type="ARBA" id="ARBA00022692"/>
    </source>
</evidence>
<evidence type="ECO:0008006" key="11">
    <source>
        <dbReference type="Google" id="ProtNLM"/>
    </source>
</evidence>
<keyword evidence="3" id="KW-0328">Glycosyltransferase</keyword>